<evidence type="ECO:0000256" key="9">
    <source>
        <dbReference type="ARBA" id="ARBA00022884"/>
    </source>
</evidence>
<keyword evidence="8" id="KW-0699">rRNA-binding</keyword>
<dbReference type="CDD" id="cd18088">
    <property type="entry name" value="Nep1-like"/>
    <property type="match status" value="1"/>
</dbReference>
<feature type="compositionally biased region" description="Polar residues" evidence="11">
    <location>
        <begin position="36"/>
        <end position="57"/>
    </location>
</feature>
<evidence type="ECO:0000256" key="2">
    <source>
        <dbReference type="ARBA" id="ARBA00008115"/>
    </source>
</evidence>
<dbReference type="GO" id="GO:0070475">
    <property type="term" value="P:rRNA base methylation"/>
    <property type="evidence" value="ECO:0007669"/>
    <property type="project" value="InterPro"/>
</dbReference>
<protein>
    <submittedName>
        <fullName evidence="12">Ribosomal RNA small subunit methyltransferase NEP1</fullName>
    </submittedName>
</protein>
<dbReference type="Gene3D" id="3.40.1280.10">
    <property type="match status" value="1"/>
</dbReference>
<keyword evidence="5 12" id="KW-0489">Methyltransferase</keyword>
<sequence length="353" mass="39151">MVFSPMIISPRPRRLSESGSTHTLRTMHPQSPRVPASNTRIRPNSVSGVTRTRTSPVDPSRPIFQMHSRDNSDWYLFHDEDMSEESSAPPSPPLPELTYQPAPAVTIVHAHDSQPCDLPVPLQDAGKMPDISNRRLIVVLERASLEPCWVDTTGHHTARTQTASKCTLLNCDEHQKLLMRMGREISEARPDITHQCLLTLLDSPLNKAGLLQIYIHTSQRILIEVHPDVRIPRTFKRFSGLIVQLLQRGAILGASDSKVLLRIINGPLDAHLPHDAIKIALTGNAAPRRLQPYLRSLAPSRPIAIFVGAMARGPDNFAEHIVDGRLSISEHALSASVVCGKFCCALEDLWDIV</sequence>
<dbReference type="STRING" id="139825.A0A401GFJ1"/>
<evidence type="ECO:0000313" key="12">
    <source>
        <dbReference type="EMBL" id="GBE80929.1"/>
    </source>
</evidence>
<keyword evidence="6 12" id="KW-0808">Transferase</keyword>
<evidence type="ECO:0000256" key="3">
    <source>
        <dbReference type="ARBA" id="ARBA00022517"/>
    </source>
</evidence>
<dbReference type="SUPFAM" id="SSF75217">
    <property type="entry name" value="alpha/beta knot"/>
    <property type="match status" value="1"/>
</dbReference>
<name>A0A401GFJ1_9APHY</name>
<dbReference type="FunFam" id="3.40.1280.10:FF:000003">
    <property type="entry name" value="Ribosomal RNA small subunit methyltransferase"/>
    <property type="match status" value="1"/>
</dbReference>
<reference evidence="12 13" key="1">
    <citation type="journal article" date="2018" name="Sci. Rep.">
        <title>Genome sequence of the cauliflower mushroom Sparassis crispa (Hanabiratake) and its association with beneficial usage.</title>
        <authorList>
            <person name="Kiyama R."/>
            <person name="Furutani Y."/>
            <person name="Kawaguchi K."/>
            <person name="Nakanishi T."/>
        </authorList>
    </citation>
    <scope>NUCLEOTIDE SEQUENCE [LARGE SCALE GENOMIC DNA]</scope>
</reference>
<dbReference type="InterPro" id="IPR029026">
    <property type="entry name" value="tRNA_m1G_MTases_N"/>
</dbReference>
<dbReference type="PANTHER" id="PTHR12636">
    <property type="entry name" value="NEP1/MRA1"/>
    <property type="match status" value="1"/>
</dbReference>
<dbReference type="Proteomes" id="UP000287166">
    <property type="component" value="Unassembled WGS sequence"/>
</dbReference>
<keyword evidence="3" id="KW-0690">Ribosome biogenesis</keyword>
<evidence type="ECO:0000256" key="10">
    <source>
        <dbReference type="ARBA" id="ARBA00023242"/>
    </source>
</evidence>
<dbReference type="GO" id="GO:0019843">
    <property type="term" value="F:rRNA binding"/>
    <property type="evidence" value="ECO:0007669"/>
    <property type="project" value="UniProtKB-KW"/>
</dbReference>
<dbReference type="AlphaFoldDB" id="A0A401GFJ1"/>
<evidence type="ECO:0000256" key="7">
    <source>
        <dbReference type="ARBA" id="ARBA00022691"/>
    </source>
</evidence>
<keyword evidence="7" id="KW-0949">S-adenosyl-L-methionine</keyword>
<dbReference type="GeneID" id="38777846"/>
<keyword evidence="13" id="KW-1185">Reference proteome</keyword>
<accession>A0A401GFJ1</accession>
<dbReference type="Pfam" id="PF03587">
    <property type="entry name" value="EMG1"/>
    <property type="match status" value="1"/>
</dbReference>
<organism evidence="12 13">
    <name type="scientific">Sparassis crispa</name>
    <dbReference type="NCBI Taxonomy" id="139825"/>
    <lineage>
        <taxon>Eukaryota</taxon>
        <taxon>Fungi</taxon>
        <taxon>Dikarya</taxon>
        <taxon>Basidiomycota</taxon>
        <taxon>Agaricomycotina</taxon>
        <taxon>Agaricomycetes</taxon>
        <taxon>Polyporales</taxon>
        <taxon>Sparassidaceae</taxon>
        <taxon>Sparassis</taxon>
    </lineage>
</organism>
<comment type="similarity">
    <text evidence="2">Belongs to the class IV-like SAM-binding methyltransferase superfamily. RNA methyltransferase NEP1 family.</text>
</comment>
<dbReference type="OrthoDB" id="269804at2759"/>
<keyword evidence="9" id="KW-0694">RNA-binding</keyword>
<dbReference type="GO" id="GO:0032040">
    <property type="term" value="C:small-subunit processome"/>
    <property type="evidence" value="ECO:0007669"/>
    <property type="project" value="TreeGrafter"/>
</dbReference>
<evidence type="ECO:0000256" key="8">
    <source>
        <dbReference type="ARBA" id="ARBA00022730"/>
    </source>
</evidence>
<dbReference type="GO" id="GO:0070037">
    <property type="term" value="F:rRNA (pseudouridine) methyltransferase activity"/>
    <property type="evidence" value="ECO:0007669"/>
    <property type="project" value="InterPro"/>
</dbReference>
<comment type="caution">
    <text evidence="12">The sequence shown here is derived from an EMBL/GenBank/DDBJ whole genome shotgun (WGS) entry which is preliminary data.</text>
</comment>
<evidence type="ECO:0000313" key="13">
    <source>
        <dbReference type="Proteomes" id="UP000287166"/>
    </source>
</evidence>
<evidence type="ECO:0000256" key="1">
    <source>
        <dbReference type="ARBA" id="ARBA00004604"/>
    </source>
</evidence>
<dbReference type="RefSeq" id="XP_027611842.1">
    <property type="nucleotide sequence ID" value="XM_027756041.1"/>
</dbReference>
<dbReference type="InterPro" id="IPR029028">
    <property type="entry name" value="Alpha/beta_knot_MTases"/>
</dbReference>
<evidence type="ECO:0000256" key="4">
    <source>
        <dbReference type="ARBA" id="ARBA00022552"/>
    </source>
</evidence>
<dbReference type="InParanoid" id="A0A401GFJ1"/>
<feature type="region of interest" description="Disordered" evidence="11">
    <location>
        <begin position="1"/>
        <end position="65"/>
    </location>
</feature>
<keyword evidence="4" id="KW-0698">rRNA processing</keyword>
<dbReference type="PANTHER" id="PTHR12636:SF5">
    <property type="entry name" value="RIBOSOMAL RNA SMALL SUBUNIT METHYLTRANSFERASE NEP1"/>
    <property type="match status" value="1"/>
</dbReference>
<proteinExistence type="inferred from homology"/>
<evidence type="ECO:0000256" key="5">
    <source>
        <dbReference type="ARBA" id="ARBA00022603"/>
    </source>
</evidence>
<dbReference type="InterPro" id="IPR005304">
    <property type="entry name" value="Rbsml_bgen_MeTrfase_EMG1/NEP1"/>
</dbReference>
<dbReference type="EMBL" id="BFAD01000003">
    <property type="protein sequence ID" value="GBE80929.1"/>
    <property type="molecule type" value="Genomic_DNA"/>
</dbReference>
<evidence type="ECO:0000256" key="6">
    <source>
        <dbReference type="ARBA" id="ARBA00022679"/>
    </source>
</evidence>
<keyword evidence="10" id="KW-0539">Nucleus</keyword>
<evidence type="ECO:0000256" key="11">
    <source>
        <dbReference type="SAM" id="MobiDB-lite"/>
    </source>
</evidence>
<comment type="subcellular location">
    <subcellularLocation>
        <location evidence="1">Nucleus</location>
        <location evidence="1">Nucleolus</location>
    </subcellularLocation>
</comment>
<gene>
    <name evidence="12" type="ORF">SCP_0306510</name>
</gene>